<dbReference type="EMBL" id="LAZR01000361">
    <property type="protein sequence ID" value="KKN72480.1"/>
    <property type="molecule type" value="Genomic_DNA"/>
</dbReference>
<comment type="caution">
    <text evidence="2">The sequence shown here is derived from an EMBL/GenBank/DDBJ whole genome shotgun (WGS) entry which is preliminary data.</text>
</comment>
<name>A0A0F9SU34_9ZZZZ</name>
<sequence>MQTPETPRDLGLPFDAWRPGQRDTVEAILTAFQEYKYVLLTAPTGSGKTLVASAVQRLLGVESVYTVHTKQLQEQCLKTMDWAKVVTGRSNHMCELDQLKAINATAENAPCAQGADCEYIAPAPDGCSYYRALYAAADSPQAVLNYAYATRIVRAKGIRKMTRNPFRRDLLVCDEGDLAEQAIIDAVTVTLNRQTAKTFDAPRYNASVQDFVTWAKDVRMRVVGWLQTRSGKALCDHASVHCKECDHSPSSTVLKDYRSAQSFMDTVNMLNNMPDTDDWVVIEDKYFIRIRPVWGWAVAQKTLFFAFKQALIMSATLGDPKILARKLALPDDEWVHIEVPSYFPKENRPVFYWPVEKVNRKTDSEGWDHLAAAISWLAEQDGLQRKKGIIHTGSFRITRELFVRLLEKEINADKPFIRYIMQTQEGGSARKETMIEILQTDRRPMIVLSPSLATGVDIPYEIGFQVIAKVPYADLSDPVVRARKDYHVAGVPFGRQSYDADALNTVIQACGRAVRAPDDKGVTFILDGNFHALYQRGYVPTHFREVFKWFKERG</sequence>
<dbReference type="InterPro" id="IPR011545">
    <property type="entry name" value="DEAD/DEAH_box_helicase_dom"/>
</dbReference>
<dbReference type="InterPro" id="IPR027417">
    <property type="entry name" value="P-loop_NTPase"/>
</dbReference>
<evidence type="ECO:0000313" key="2">
    <source>
        <dbReference type="EMBL" id="KKN72480.1"/>
    </source>
</evidence>
<reference evidence="2" key="1">
    <citation type="journal article" date="2015" name="Nature">
        <title>Complex archaea that bridge the gap between prokaryotes and eukaryotes.</title>
        <authorList>
            <person name="Spang A."/>
            <person name="Saw J.H."/>
            <person name="Jorgensen S.L."/>
            <person name="Zaremba-Niedzwiedzka K."/>
            <person name="Martijn J."/>
            <person name="Lind A.E."/>
            <person name="van Eijk R."/>
            <person name="Schleper C."/>
            <person name="Guy L."/>
            <person name="Ettema T.J."/>
        </authorList>
    </citation>
    <scope>NUCLEOTIDE SEQUENCE</scope>
</reference>
<dbReference type="GO" id="GO:0016818">
    <property type="term" value="F:hydrolase activity, acting on acid anhydrides, in phosphorus-containing anhydrides"/>
    <property type="evidence" value="ECO:0007669"/>
    <property type="project" value="InterPro"/>
</dbReference>
<proteinExistence type="predicted"/>
<dbReference type="Pfam" id="PF00270">
    <property type="entry name" value="DEAD"/>
    <property type="match status" value="1"/>
</dbReference>
<dbReference type="Pfam" id="PF13307">
    <property type="entry name" value="Helicase_C_2"/>
    <property type="match status" value="1"/>
</dbReference>
<dbReference type="SUPFAM" id="SSF52540">
    <property type="entry name" value="P-loop containing nucleoside triphosphate hydrolases"/>
    <property type="match status" value="1"/>
</dbReference>
<dbReference type="PANTHER" id="PTHR11472">
    <property type="entry name" value="DNA REPAIR DEAD HELICASE RAD3/XP-D SUBFAMILY MEMBER"/>
    <property type="match status" value="1"/>
</dbReference>
<feature type="domain" description="ATP-dependent helicase C-terminal" evidence="1">
    <location>
        <begin position="395"/>
        <end position="532"/>
    </location>
</feature>
<accession>A0A0F9SU34</accession>
<evidence type="ECO:0000259" key="1">
    <source>
        <dbReference type="SMART" id="SM00491"/>
    </source>
</evidence>
<dbReference type="GO" id="GO:0003678">
    <property type="term" value="F:DNA helicase activity"/>
    <property type="evidence" value="ECO:0007669"/>
    <property type="project" value="TreeGrafter"/>
</dbReference>
<dbReference type="PANTHER" id="PTHR11472:SF34">
    <property type="entry name" value="REGULATOR OF TELOMERE ELONGATION HELICASE 1"/>
    <property type="match status" value="1"/>
</dbReference>
<dbReference type="GO" id="GO:0006139">
    <property type="term" value="P:nucleobase-containing compound metabolic process"/>
    <property type="evidence" value="ECO:0007669"/>
    <property type="project" value="InterPro"/>
</dbReference>
<dbReference type="Gene3D" id="3.40.50.300">
    <property type="entry name" value="P-loop containing nucleotide triphosphate hydrolases"/>
    <property type="match status" value="2"/>
</dbReference>
<dbReference type="InterPro" id="IPR006555">
    <property type="entry name" value="ATP-dep_Helicase_C"/>
</dbReference>
<dbReference type="SMART" id="SM00491">
    <property type="entry name" value="HELICc2"/>
    <property type="match status" value="1"/>
</dbReference>
<gene>
    <name evidence="2" type="ORF">LCGC14_0409840</name>
</gene>
<dbReference type="InterPro" id="IPR045028">
    <property type="entry name" value="DinG/Rad3-like"/>
</dbReference>
<dbReference type="GO" id="GO:0003676">
    <property type="term" value="F:nucleic acid binding"/>
    <property type="evidence" value="ECO:0007669"/>
    <property type="project" value="InterPro"/>
</dbReference>
<dbReference type="GO" id="GO:0005524">
    <property type="term" value="F:ATP binding"/>
    <property type="evidence" value="ECO:0007669"/>
    <property type="project" value="InterPro"/>
</dbReference>
<protein>
    <recommendedName>
        <fullName evidence="1">ATP-dependent helicase C-terminal domain-containing protein</fullName>
    </recommendedName>
</protein>
<organism evidence="2">
    <name type="scientific">marine sediment metagenome</name>
    <dbReference type="NCBI Taxonomy" id="412755"/>
    <lineage>
        <taxon>unclassified sequences</taxon>
        <taxon>metagenomes</taxon>
        <taxon>ecological metagenomes</taxon>
    </lineage>
</organism>
<dbReference type="AlphaFoldDB" id="A0A0F9SU34"/>